<name>A0ABQ6CXP7_9HYPH</name>
<sequence>MDRSESQPASGQGGVDRIEAEWESGAAALPARASVLQPLDAVAEAGNISRPIERHSQNTGSGDRRMGRVVNAHAQRRRGTCTGIRI</sequence>
<comment type="caution">
    <text evidence="2">The sequence shown here is derived from an EMBL/GenBank/DDBJ whole genome shotgun (WGS) entry which is preliminary data.</text>
</comment>
<accession>A0ABQ6CXP7</accession>
<reference evidence="3" key="1">
    <citation type="journal article" date="2019" name="Int. J. Syst. Evol. Microbiol.">
        <title>The Global Catalogue of Microorganisms (GCM) 10K type strain sequencing project: providing services to taxonomists for standard genome sequencing and annotation.</title>
        <authorList>
            <consortium name="The Broad Institute Genomics Platform"/>
            <consortium name="The Broad Institute Genome Sequencing Center for Infectious Disease"/>
            <person name="Wu L."/>
            <person name="Ma J."/>
        </authorList>
    </citation>
    <scope>NUCLEOTIDE SEQUENCE [LARGE SCALE GENOMIC DNA]</scope>
    <source>
        <strain evidence="3">NBRC 107710</strain>
    </source>
</reference>
<gene>
    <name evidence="2" type="ORF">GCM10007884_08520</name>
</gene>
<protein>
    <submittedName>
        <fullName evidence="2">Uncharacterized protein</fullName>
    </submittedName>
</protein>
<dbReference type="EMBL" id="BSPG01000002">
    <property type="protein sequence ID" value="GLS42867.1"/>
    <property type="molecule type" value="Genomic_DNA"/>
</dbReference>
<feature type="region of interest" description="Disordered" evidence="1">
    <location>
        <begin position="44"/>
        <end position="86"/>
    </location>
</feature>
<evidence type="ECO:0000313" key="3">
    <source>
        <dbReference type="Proteomes" id="UP001156881"/>
    </source>
</evidence>
<dbReference type="Proteomes" id="UP001156881">
    <property type="component" value="Unassembled WGS sequence"/>
</dbReference>
<organism evidence="2 3">
    <name type="scientific">Methylobacterium brachythecii</name>
    <dbReference type="NCBI Taxonomy" id="1176177"/>
    <lineage>
        <taxon>Bacteria</taxon>
        <taxon>Pseudomonadati</taxon>
        <taxon>Pseudomonadota</taxon>
        <taxon>Alphaproteobacteria</taxon>
        <taxon>Hyphomicrobiales</taxon>
        <taxon>Methylobacteriaceae</taxon>
        <taxon>Methylobacterium</taxon>
    </lineage>
</organism>
<keyword evidence="3" id="KW-1185">Reference proteome</keyword>
<evidence type="ECO:0000256" key="1">
    <source>
        <dbReference type="SAM" id="MobiDB-lite"/>
    </source>
</evidence>
<feature type="compositionally biased region" description="Basic and acidic residues" evidence="1">
    <location>
        <begin position="51"/>
        <end position="66"/>
    </location>
</feature>
<evidence type="ECO:0000313" key="2">
    <source>
        <dbReference type="EMBL" id="GLS42867.1"/>
    </source>
</evidence>
<proteinExistence type="predicted"/>